<protein>
    <submittedName>
        <fullName evidence="2">Uncharacterized protein</fullName>
    </submittedName>
</protein>
<proteinExistence type="predicted"/>
<sequence length="102" mass="11457">MTEMLKGKRRNLKIKEWGEQLDASLAKESSHLTGILKRIATTLVPTGTSITTLPSQPSDMQLPAELDKTKMQFKSLETHLETAEQTLEKVKGNIVEILRILQ</sequence>
<dbReference type="OrthoDB" id="5474190at2759"/>
<reference evidence="2 3" key="1">
    <citation type="journal article" date="2018" name="Nat. Ecol. Evol.">
        <title>Pezizomycetes genomes reveal the molecular basis of ectomycorrhizal truffle lifestyle.</title>
        <authorList>
            <person name="Murat C."/>
            <person name="Payen T."/>
            <person name="Noel B."/>
            <person name="Kuo A."/>
            <person name="Morin E."/>
            <person name="Chen J."/>
            <person name="Kohler A."/>
            <person name="Krizsan K."/>
            <person name="Balestrini R."/>
            <person name="Da Silva C."/>
            <person name="Montanini B."/>
            <person name="Hainaut M."/>
            <person name="Levati E."/>
            <person name="Barry K.W."/>
            <person name="Belfiori B."/>
            <person name="Cichocki N."/>
            <person name="Clum A."/>
            <person name="Dockter R.B."/>
            <person name="Fauchery L."/>
            <person name="Guy J."/>
            <person name="Iotti M."/>
            <person name="Le Tacon F."/>
            <person name="Lindquist E.A."/>
            <person name="Lipzen A."/>
            <person name="Malagnac F."/>
            <person name="Mello A."/>
            <person name="Molinier V."/>
            <person name="Miyauchi S."/>
            <person name="Poulain J."/>
            <person name="Riccioni C."/>
            <person name="Rubini A."/>
            <person name="Sitrit Y."/>
            <person name="Splivallo R."/>
            <person name="Traeger S."/>
            <person name="Wang M."/>
            <person name="Zifcakova L."/>
            <person name="Wipf D."/>
            <person name="Zambonelli A."/>
            <person name="Paolocci F."/>
            <person name="Nowrousian M."/>
            <person name="Ottonello S."/>
            <person name="Baldrian P."/>
            <person name="Spatafora J.W."/>
            <person name="Henrissat B."/>
            <person name="Nagy L.G."/>
            <person name="Aury J.M."/>
            <person name="Wincker P."/>
            <person name="Grigoriev I.V."/>
            <person name="Bonfante P."/>
            <person name="Martin F.M."/>
        </authorList>
    </citation>
    <scope>NUCLEOTIDE SEQUENCE [LARGE SCALE GENOMIC DNA]</scope>
    <source>
        <strain evidence="2 3">120613-1</strain>
    </source>
</reference>
<dbReference type="AlphaFoldDB" id="A0A3N4J360"/>
<keyword evidence="1" id="KW-0175">Coiled coil</keyword>
<evidence type="ECO:0000256" key="1">
    <source>
        <dbReference type="SAM" id="Coils"/>
    </source>
</evidence>
<dbReference type="EMBL" id="ML120465">
    <property type="protein sequence ID" value="RPA92773.1"/>
    <property type="molecule type" value="Genomic_DNA"/>
</dbReference>
<gene>
    <name evidence="2" type="ORF">L873DRAFT_1847545</name>
</gene>
<evidence type="ECO:0000313" key="3">
    <source>
        <dbReference type="Proteomes" id="UP000276215"/>
    </source>
</evidence>
<accession>A0A3N4J360</accession>
<feature type="coiled-coil region" evidence="1">
    <location>
        <begin position="66"/>
        <end position="100"/>
    </location>
</feature>
<organism evidence="2 3">
    <name type="scientific">Choiromyces venosus 120613-1</name>
    <dbReference type="NCBI Taxonomy" id="1336337"/>
    <lineage>
        <taxon>Eukaryota</taxon>
        <taxon>Fungi</taxon>
        <taxon>Dikarya</taxon>
        <taxon>Ascomycota</taxon>
        <taxon>Pezizomycotina</taxon>
        <taxon>Pezizomycetes</taxon>
        <taxon>Pezizales</taxon>
        <taxon>Tuberaceae</taxon>
        <taxon>Choiromyces</taxon>
    </lineage>
</organism>
<dbReference type="Proteomes" id="UP000276215">
    <property type="component" value="Unassembled WGS sequence"/>
</dbReference>
<keyword evidence="3" id="KW-1185">Reference proteome</keyword>
<evidence type="ECO:0000313" key="2">
    <source>
        <dbReference type="EMBL" id="RPA92773.1"/>
    </source>
</evidence>
<name>A0A3N4J360_9PEZI</name>